<dbReference type="Gene3D" id="3.40.50.1820">
    <property type="entry name" value="alpha/beta hydrolase"/>
    <property type="match status" value="1"/>
</dbReference>
<evidence type="ECO:0000256" key="1">
    <source>
        <dbReference type="ARBA" id="ARBA00022801"/>
    </source>
</evidence>
<feature type="compositionally biased region" description="Basic and acidic residues" evidence="2">
    <location>
        <begin position="472"/>
        <end position="485"/>
    </location>
</feature>
<evidence type="ECO:0000256" key="3">
    <source>
        <dbReference type="SAM" id="SignalP"/>
    </source>
</evidence>
<organism evidence="4">
    <name type="scientific">Talaromyces marneffei PM1</name>
    <dbReference type="NCBI Taxonomy" id="1077442"/>
    <lineage>
        <taxon>Eukaryota</taxon>
        <taxon>Fungi</taxon>
        <taxon>Dikarya</taxon>
        <taxon>Ascomycota</taxon>
        <taxon>Pezizomycotina</taxon>
        <taxon>Eurotiomycetes</taxon>
        <taxon>Eurotiomycetidae</taxon>
        <taxon>Eurotiales</taxon>
        <taxon>Trichocomaceae</taxon>
        <taxon>Talaromyces</taxon>
        <taxon>Talaromyces sect. Talaromyces</taxon>
    </lineage>
</organism>
<reference key="1">
    <citation type="journal article" date="2014" name="PLoS Genet.">
        <title>Signature Gene Expression Reveals Novel Clues to the Molecular Mechanisms of Dimorphic Transition in Penicillium marneffei.</title>
        <authorList>
            <person name="Yang E."/>
            <person name="Wang G."/>
            <person name="Cai J."/>
            <person name="Woo P.C."/>
            <person name="Lau S.K."/>
            <person name="Yuen K.-Y."/>
            <person name="Chow W.-N."/>
            <person name="Lin X."/>
        </authorList>
    </citation>
    <scope>NUCLEOTIDE SEQUENCE [LARGE SCALE GENOMIC DNA]</scope>
    <source>
        <strain>PM1</strain>
    </source>
</reference>
<comment type="caution">
    <text evidence="4">The sequence shown here is derived from an EMBL/GenBank/DDBJ whole genome shotgun (WGS) entry which is preliminary data.</text>
</comment>
<dbReference type="eggNOG" id="ENOG502QRF9">
    <property type="taxonomic scope" value="Eukaryota"/>
</dbReference>
<evidence type="ECO:0000256" key="2">
    <source>
        <dbReference type="SAM" id="MobiDB-lite"/>
    </source>
</evidence>
<dbReference type="HOGENOM" id="CLU_029538_5_2_1"/>
<dbReference type="InterPro" id="IPR005152">
    <property type="entry name" value="Lipase_secreted"/>
</dbReference>
<accession>A0A093V1I8</accession>
<dbReference type="Pfam" id="PF03583">
    <property type="entry name" value="LIP"/>
    <property type="match status" value="1"/>
</dbReference>
<dbReference type="AlphaFoldDB" id="A0A093V1I8"/>
<keyword evidence="3" id="KW-0732">Signal</keyword>
<name>A0A093V1I8_TALMA</name>
<feature type="chain" id="PRO_5001888197" evidence="3">
    <location>
        <begin position="20"/>
        <end position="565"/>
    </location>
</feature>
<proteinExistence type="predicted"/>
<dbReference type="GO" id="GO:0004806">
    <property type="term" value="F:triacylglycerol lipase activity"/>
    <property type="evidence" value="ECO:0007669"/>
    <property type="project" value="InterPro"/>
</dbReference>
<gene>
    <name evidence="4" type="ORF">GQ26_0200090</name>
</gene>
<dbReference type="PANTHER" id="PTHR34853">
    <property type="match status" value="1"/>
</dbReference>
<dbReference type="Gene3D" id="1.10.260.130">
    <property type="match status" value="1"/>
</dbReference>
<dbReference type="InterPro" id="IPR029058">
    <property type="entry name" value="AB_hydrolase_fold"/>
</dbReference>
<protein>
    <submittedName>
        <fullName evidence="4">Lipase 5</fullName>
    </submittedName>
</protein>
<evidence type="ECO:0000313" key="4">
    <source>
        <dbReference type="EMBL" id="KFX46005.1"/>
    </source>
</evidence>
<dbReference type="EMBL" id="JPOX01000020">
    <property type="protein sequence ID" value="KFX46005.1"/>
    <property type="molecule type" value="Genomic_DNA"/>
</dbReference>
<sequence length="565" mass="61275">MRSSYILSLALCLAASALSHTLPTRNSPALPPSQDPWYAAPEDLLSYPAGSIIRVRPDPLAIYAAIGKNLTSASYNILYRTTDSNDLPTFAVTTLLTPVLKSSSGKKSQGLVSYQIPYNSPSVDASPSWTLSTGLNWTFPDITAALQQGWYVSVTDFEGPNATFGVGAAEGHAVLDGLRAVTKSSSSPAVASGVKAWKIGLWGYSGGSIASEFAAELRASYAPEMEIAGVAIGGLPTPITAVSQVVNKTPFAGLIISGLWGYANAFPLVESYLLSRLTDEVKASGNFTAARSMVIDEIFAVYRYVDVFSYFIGGEADIFSSTLLHYFWDIQGTMGIHGLPDVPMYVYKAIGDQLAPIQDTDALIDKYCAAGQAAAARKEGGVQILYERNTIGGHVAEEGNADTAAVEFLSQAINELLLSARLINTSRSYPLIRNRLQIILPHLSIPSIGNKIRPEPLIILLEVFTRQIRHKEVRDDNPDHATDRSHNKRPPLPQVDFDRLECLSTNCGPGLAHRRRYTITRTPYSGGVGLTRDQTEHIPRPEIAGTLHQTVEYDEQGHDLCDFVE</sequence>
<feature type="region of interest" description="Disordered" evidence="2">
    <location>
        <begin position="472"/>
        <end position="493"/>
    </location>
</feature>
<dbReference type="PANTHER" id="PTHR34853:SF5">
    <property type="entry name" value="LIP-DOMAIN-CONTAINING PROTEIN-RELATED"/>
    <property type="match status" value="1"/>
</dbReference>
<feature type="signal peptide" evidence="3">
    <location>
        <begin position="1"/>
        <end position="19"/>
    </location>
</feature>
<dbReference type="GO" id="GO:0016042">
    <property type="term" value="P:lipid catabolic process"/>
    <property type="evidence" value="ECO:0007669"/>
    <property type="project" value="InterPro"/>
</dbReference>
<keyword evidence="1" id="KW-0378">Hydrolase</keyword>
<reference evidence="4" key="2">
    <citation type="journal article" date="2014" name="PLoS Genet.">
        <title>Signature gene expression reveals novel clues to the molecular mechanisms of dimorphic transition in Penicillium marneffei.</title>
        <authorList>
            <person name="Yang E."/>
            <person name="Wang G."/>
            <person name="Cai J."/>
            <person name="Woo P.C."/>
            <person name="Lau S.K."/>
            <person name="Yuen K.-Y."/>
            <person name="Chow W.-N."/>
            <person name="Lin X."/>
        </authorList>
    </citation>
    <scope>NUCLEOTIDE SEQUENCE</scope>
    <source>
        <strain evidence="4">PM1</strain>
    </source>
</reference>
<dbReference type="SUPFAM" id="SSF53474">
    <property type="entry name" value="alpha/beta-Hydrolases"/>
    <property type="match status" value="1"/>
</dbReference>